<dbReference type="Gene3D" id="2.60.320.10">
    <property type="entry name" value="N-utilization substance G protein NusG, insert domain"/>
    <property type="match status" value="1"/>
</dbReference>
<reference evidence="1" key="1">
    <citation type="submission" date="2015-09" db="EMBL/GenBank/DDBJ databases">
        <authorList>
            <consortium name="Pathogen Informatics"/>
        </authorList>
    </citation>
    <scope>NUCLEOTIDE SEQUENCE</scope>
    <source>
        <strain evidence="1">2789STDY5834896</strain>
    </source>
</reference>
<protein>
    <submittedName>
        <fullName evidence="1">Uncharacterized protein conserved in bacteria</fullName>
    </submittedName>
</protein>
<gene>
    <name evidence="1" type="ORF">SAMEA3545359_01251</name>
</gene>
<dbReference type="EMBL" id="FMHG01000001">
    <property type="protein sequence ID" value="SCJ64977.1"/>
    <property type="molecule type" value="Genomic_DNA"/>
</dbReference>
<accession>A0A1C6I4Z9</accession>
<proteinExistence type="predicted"/>
<dbReference type="AlphaFoldDB" id="A0A1C6I4Z9"/>
<evidence type="ECO:0000313" key="1">
    <source>
        <dbReference type="EMBL" id="SCJ64977.1"/>
    </source>
</evidence>
<dbReference type="Pfam" id="PF07009">
    <property type="entry name" value="NusG_II"/>
    <property type="match status" value="1"/>
</dbReference>
<sequence>MKKKEFKIAVLVLLVVVGLSAWGILAKAPVVGGTVAQVTYDGKEVLSIPLNGEPGTFTVKGAMVWKEDENGDPITDDDGNKIEERLVATLVRDEKGVKFINSVCPDHLCEQQGYVKDKGDTAVCMPGKISVTAE</sequence>
<name>A0A1C6I4Z9_9FIRM</name>
<organism evidence="1">
    <name type="scientific">uncultured Anaerotruncus sp</name>
    <dbReference type="NCBI Taxonomy" id="905011"/>
    <lineage>
        <taxon>Bacteria</taxon>
        <taxon>Bacillati</taxon>
        <taxon>Bacillota</taxon>
        <taxon>Clostridia</taxon>
        <taxon>Eubacteriales</taxon>
        <taxon>Oscillospiraceae</taxon>
        <taxon>Anaerotruncus</taxon>
        <taxon>environmental samples</taxon>
    </lineage>
</organism>
<dbReference type="InterPro" id="IPR038690">
    <property type="entry name" value="NusG_2_sf"/>
</dbReference>